<gene>
    <name evidence="1" type="ORF">OIU77_000893</name>
</gene>
<reference evidence="1" key="1">
    <citation type="submission" date="2022-10" db="EMBL/GenBank/DDBJ databases">
        <authorList>
            <person name="Hyden B.L."/>
            <person name="Feng K."/>
            <person name="Yates T."/>
            <person name="Jawdy S."/>
            <person name="Smart L.B."/>
            <person name="Muchero W."/>
        </authorList>
    </citation>
    <scope>NUCLEOTIDE SEQUENCE</scope>
    <source>
        <tissue evidence="1">Shoot tip</tissue>
    </source>
</reference>
<protein>
    <submittedName>
        <fullName evidence="1">Uncharacterized protein</fullName>
    </submittedName>
</protein>
<accession>A0ABQ9B8C7</accession>
<evidence type="ECO:0000313" key="2">
    <source>
        <dbReference type="Proteomes" id="UP001141253"/>
    </source>
</evidence>
<name>A0ABQ9B8C7_9ROSI</name>
<evidence type="ECO:0000313" key="1">
    <source>
        <dbReference type="EMBL" id="KAJ6376010.1"/>
    </source>
</evidence>
<comment type="caution">
    <text evidence="1">The sequence shown here is derived from an EMBL/GenBank/DDBJ whole genome shotgun (WGS) entry which is preliminary data.</text>
</comment>
<keyword evidence="2" id="KW-1185">Reference proteome</keyword>
<dbReference type="EMBL" id="JAPFFI010000010">
    <property type="protein sequence ID" value="KAJ6376010.1"/>
    <property type="molecule type" value="Genomic_DNA"/>
</dbReference>
<dbReference type="Proteomes" id="UP001141253">
    <property type="component" value="Chromosome 12"/>
</dbReference>
<reference evidence="1" key="2">
    <citation type="journal article" date="2023" name="Int. J. Mol. Sci.">
        <title>De Novo Assembly and Annotation of 11 Diverse Shrub Willow (Salix) Genomes Reveals Novel Gene Organization in Sex-Linked Regions.</title>
        <authorList>
            <person name="Hyden B."/>
            <person name="Feng K."/>
            <person name="Yates T.B."/>
            <person name="Jawdy S."/>
            <person name="Cereghino C."/>
            <person name="Smart L.B."/>
            <person name="Muchero W."/>
        </authorList>
    </citation>
    <scope>NUCLEOTIDE SEQUENCE</scope>
    <source>
        <tissue evidence="1">Shoot tip</tissue>
    </source>
</reference>
<proteinExistence type="predicted"/>
<sequence>MYDNLKHCIYHRLVHPEGQLATTSQTTMVYLLHKLRATFSYKSRGQFRFILFAIN</sequence>
<organism evidence="1 2">
    <name type="scientific">Salix suchowensis</name>
    <dbReference type="NCBI Taxonomy" id="1278906"/>
    <lineage>
        <taxon>Eukaryota</taxon>
        <taxon>Viridiplantae</taxon>
        <taxon>Streptophyta</taxon>
        <taxon>Embryophyta</taxon>
        <taxon>Tracheophyta</taxon>
        <taxon>Spermatophyta</taxon>
        <taxon>Magnoliopsida</taxon>
        <taxon>eudicotyledons</taxon>
        <taxon>Gunneridae</taxon>
        <taxon>Pentapetalae</taxon>
        <taxon>rosids</taxon>
        <taxon>fabids</taxon>
        <taxon>Malpighiales</taxon>
        <taxon>Salicaceae</taxon>
        <taxon>Saliceae</taxon>
        <taxon>Salix</taxon>
    </lineage>
</organism>